<organism evidence="3 4">
    <name type="scientific">Aedes aegypti</name>
    <name type="common">Yellowfever mosquito</name>
    <name type="synonym">Culex aegypti</name>
    <dbReference type="NCBI Taxonomy" id="7159"/>
    <lineage>
        <taxon>Eukaryota</taxon>
        <taxon>Metazoa</taxon>
        <taxon>Ecdysozoa</taxon>
        <taxon>Arthropoda</taxon>
        <taxon>Hexapoda</taxon>
        <taxon>Insecta</taxon>
        <taxon>Pterygota</taxon>
        <taxon>Neoptera</taxon>
        <taxon>Endopterygota</taxon>
        <taxon>Diptera</taxon>
        <taxon>Nematocera</taxon>
        <taxon>Culicoidea</taxon>
        <taxon>Culicidae</taxon>
        <taxon>Culicinae</taxon>
        <taxon>Aedini</taxon>
        <taxon>Aedes</taxon>
        <taxon>Stegomyia</taxon>
    </lineage>
</organism>
<evidence type="ECO:0000259" key="2">
    <source>
        <dbReference type="PROSITE" id="PS51406"/>
    </source>
</evidence>
<sequence>MDRFRTAFCSVLLLTASSVFCTANLMGSSGFDFELPEVRVESPLPVSTSSIQTLEQLRNSQHIYGSCDEVPSNSSGVYRIYANLDETAVVYCDQEYEGGGWTVVMNRFDGSVCFDRPRNKYLGGFGRFDSGEFMMGLNLLYLLTNLAPHEMVVLFEDFSGASMKSRADRFILNEGQRISTDSGLNLEDFSSEWSDNKDPNNTIRFNLFGYYRKGNVNAGPSDMRWADSNNNQFYLKSCRIMIRKTKTS</sequence>
<feature type="chain" id="PRO_5014307276" evidence="1">
    <location>
        <begin position="24"/>
        <end position="248"/>
    </location>
</feature>
<dbReference type="HOGENOM" id="CLU_038628_1_2_1"/>
<dbReference type="InterPro" id="IPR036056">
    <property type="entry name" value="Fibrinogen-like_C"/>
</dbReference>
<dbReference type="PANTHER" id="PTHR19143:SF327">
    <property type="entry name" value="FI21813P1-RELATED"/>
    <property type="match status" value="1"/>
</dbReference>
<dbReference type="STRING" id="7159.Q16Q47"/>
<reference evidence="3" key="3">
    <citation type="submission" date="2012-09" db="EMBL/GenBank/DDBJ databases">
        <authorList>
            <consortium name="VectorBase"/>
        </authorList>
    </citation>
    <scope>NUCLEOTIDE SEQUENCE</scope>
    <source>
        <strain evidence="3">Liverpool</strain>
    </source>
</reference>
<dbReference type="EMBL" id="CH477761">
    <property type="protein sequence ID" value="EAT36516.1"/>
    <property type="molecule type" value="Genomic_DNA"/>
</dbReference>
<keyword evidence="1" id="KW-0732">Signal</keyword>
<evidence type="ECO:0000313" key="3">
    <source>
        <dbReference type="EMBL" id="EAT36516.1"/>
    </source>
</evidence>
<dbReference type="InterPro" id="IPR002181">
    <property type="entry name" value="Fibrinogen_a/b/g_C_dom"/>
</dbReference>
<dbReference type="PROSITE" id="PS51406">
    <property type="entry name" value="FIBRINOGEN_C_2"/>
    <property type="match status" value="1"/>
</dbReference>
<reference evidence="3" key="1">
    <citation type="submission" date="2005-10" db="EMBL/GenBank/DDBJ databases">
        <authorList>
            <person name="Loftus B.J."/>
            <person name="Nene V.M."/>
            <person name="Hannick L.I."/>
            <person name="Bidwell S."/>
            <person name="Haas B."/>
            <person name="Amedeo P."/>
            <person name="Orvis J."/>
            <person name="Wortman J.R."/>
            <person name="White O.R."/>
            <person name="Salzberg S."/>
            <person name="Shumway M."/>
            <person name="Koo H."/>
            <person name="Zhao Y."/>
            <person name="Holmes M."/>
            <person name="Miller J."/>
            <person name="Schatz M."/>
            <person name="Pop M."/>
            <person name="Pai G."/>
            <person name="Utterback T."/>
            <person name="Rogers Y.-H."/>
            <person name="Kravitz S."/>
            <person name="Fraser C.M."/>
        </authorList>
    </citation>
    <scope>NUCLEOTIDE SEQUENCE</scope>
    <source>
        <strain evidence="3">Liverpool</strain>
    </source>
</reference>
<dbReference type="Gene3D" id="3.90.215.10">
    <property type="entry name" value="Gamma Fibrinogen, chain A, domain 1"/>
    <property type="match status" value="1"/>
</dbReference>
<dbReference type="SMART" id="SM00186">
    <property type="entry name" value="FBG"/>
    <property type="match status" value="1"/>
</dbReference>
<proteinExistence type="predicted"/>
<dbReference type="PANTHER" id="PTHR19143">
    <property type="entry name" value="FIBRINOGEN/TENASCIN/ANGIOPOEITIN"/>
    <property type="match status" value="1"/>
</dbReference>
<dbReference type="SUPFAM" id="SSF56496">
    <property type="entry name" value="Fibrinogen C-terminal domain-like"/>
    <property type="match status" value="1"/>
</dbReference>
<feature type="domain" description="Fibrinogen C-terminal" evidence="2">
    <location>
        <begin position="58"/>
        <end position="160"/>
    </location>
</feature>
<dbReference type="InterPro" id="IPR014716">
    <property type="entry name" value="Fibrinogen_a/b/g_C_1"/>
</dbReference>
<dbReference type="Pfam" id="PF00147">
    <property type="entry name" value="Fibrinogen_C"/>
    <property type="match status" value="1"/>
</dbReference>
<gene>
    <name evidence="3" type="ORF">AaeL_AAEL011400</name>
</gene>
<dbReference type="GO" id="GO:0005615">
    <property type="term" value="C:extracellular space"/>
    <property type="evidence" value="ECO:0007669"/>
    <property type="project" value="TreeGrafter"/>
</dbReference>
<dbReference type="PhylomeDB" id="Q16Q47"/>
<dbReference type="Proteomes" id="UP000682892">
    <property type="component" value="Unassembled WGS sequence"/>
</dbReference>
<accession>Q16Q47</accession>
<dbReference type="VEuPathDB" id="VectorBase:AAEL011007"/>
<reference evidence="3" key="2">
    <citation type="journal article" date="2007" name="Science">
        <title>Genome sequence of Aedes aegypti, a major arbovirus vector.</title>
        <authorList>
            <person name="Nene V."/>
            <person name="Wortman J.R."/>
            <person name="Lawson D."/>
            <person name="Haas B."/>
            <person name="Kodira C."/>
            <person name="Tu Z.J."/>
            <person name="Loftus B."/>
            <person name="Xi Z."/>
            <person name="Megy K."/>
            <person name="Grabherr M."/>
            <person name="Ren Q."/>
            <person name="Zdobnov E.M."/>
            <person name="Lobo N.F."/>
            <person name="Campbell K.S."/>
            <person name="Brown S.E."/>
            <person name="Bonaldo M.F."/>
            <person name="Zhu J."/>
            <person name="Sinkins S.P."/>
            <person name="Hogenkamp D.G."/>
            <person name="Amedeo P."/>
            <person name="Arensburger P."/>
            <person name="Atkinson P.W."/>
            <person name="Bidwell S."/>
            <person name="Biedler J."/>
            <person name="Birney E."/>
            <person name="Bruggner R.V."/>
            <person name="Costas J."/>
            <person name="Coy M.R."/>
            <person name="Crabtree J."/>
            <person name="Crawford M."/>
            <person name="Debruyn B."/>
            <person name="Decaprio D."/>
            <person name="Eiglmeier K."/>
            <person name="Eisenstadt E."/>
            <person name="El-Dorry H."/>
            <person name="Gelbart W.M."/>
            <person name="Gomes S.L."/>
            <person name="Hammond M."/>
            <person name="Hannick L.I."/>
            <person name="Hogan J.R."/>
            <person name="Holmes M.H."/>
            <person name="Jaffe D."/>
            <person name="Johnston J.S."/>
            <person name="Kennedy R.C."/>
            <person name="Koo H."/>
            <person name="Kravitz S."/>
            <person name="Kriventseva E.V."/>
            <person name="Kulp D."/>
            <person name="Labutti K."/>
            <person name="Lee E."/>
            <person name="Li S."/>
            <person name="Lovin D.D."/>
            <person name="Mao C."/>
            <person name="Mauceli E."/>
            <person name="Menck C.F."/>
            <person name="Miller J.R."/>
            <person name="Montgomery P."/>
            <person name="Mori A."/>
            <person name="Nascimento A.L."/>
            <person name="Naveira H.F."/>
            <person name="Nusbaum C."/>
            <person name="O'leary S."/>
            <person name="Orvis J."/>
            <person name="Pertea M."/>
            <person name="Quesneville H."/>
            <person name="Reidenbach K.R."/>
            <person name="Rogers Y.H."/>
            <person name="Roth C.W."/>
            <person name="Schneider J.R."/>
            <person name="Schatz M."/>
            <person name="Shumway M."/>
            <person name="Stanke M."/>
            <person name="Stinson E.O."/>
            <person name="Tubio J.M."/>
            <person name="Vanzee J.P."/>
            <person name="Verjovski-Almeida S."/>
            <person name="Werner D."/>
            <person name="White O."/>
            <person name="Wyder S."/>
            <person name="Zeng Q."/>
            <person name="Zhao Q."/>
            <person name="Zhao Y."/>
            <person name="Hill C.A."/>
            <person name="Raikhel A.S."/>
            <person name="Soares M.B."/>
            <person name="Knudson D.L."/>
            <person name="Lee N.H."/>
            <person name="Galagan J."/>
            <person name="Salzberg S.L."/>
            <person name="Paulsen I.T."/>
            <person name="Dimopoulos G."/>
            <person name="Collins F.H."/>
            <person name="Birren B."/>
            <person name="Fraser-Liggett C.M."/>
            <person name="Severson D.W."/>
        </authorList>
    </citation>
    <scope>NUCLEOTIDE SEQUENCE [LARGE SCALE GENOMIC DNA]</scope>
    <source>
        <strain evidence="3">Liverpool</strain>
    </source>
</reference>
<dbReference type="AlphaFoldDB" id="Q16Q47"/>
<feature type="signal peptide" evidence="1">
    <location>
        <begin position="1"/>
        <end position="23"/>
    </location>
</feature>
<dbReference type="eggNOG" id="KOG2579">
    <property type="taxonomic scope" value="Eukaryota"/>
</dbReference>
<dbReference type="InterPro" id="IPR050373">
    <property type="entry name" value="Fibrinogen_C-term_domain"/>
</dbReference>
<evidence type="ECO:0000313" key="4">
    <source>
        <dbReference type="Proteomes" id="UP000682892"/>
    </source>
</evidence>
<name>Q16Q47_AEDAE</name>
<dbReference type="PaxDb" id="7159-AAEL011400-PA"/>
<dbReference type="NCBIfam" id="NF040941">
    <property type="entry name" value="GGGWT_bact"/>
    <property type="match status" value="1"/>
</dbReference>
<evidence type="ECO:0000256" key="1">
    <source>
        <dbReference type="SAM" id="SignalP"/>
    </source>
</evidence>
<protein>
    <submittedName>
        <fullName evidence="3">AAEL011400-PA</fullName>
    </submittedName>
</protein>